<gene>
    <name evidence="5" type="ORF">BSAL_68615</name>
</gene>
<dbReference type="PANTHER" id="PTHR34524:SF16">
    <property type="entry name" value="PROTEIN, PUTATIVE-RELATED"/>
    <property type="match status" value="1"/>
</dbReference>
<dbReference type="PROSITE" id="PS50222">
    <property type="entry name" value="EF_HAND_2"/>
    <property type="match status" value="1"/>
</dbReference>
<dbReference type="Proteomes" id="UP000051952">
    <property type="component" value="Unassembled WGS sequence"/>
</dbReference>
<dbReference type="InterPro" id="IPR011992">
    <property type="entry name" value="EF-hand-dom_pair"/>
</dbReference>
<organism evidence="5 6">
    <name type="scientific">Bodo saltans</name>
    <name type="common">Flagellated protozoan</name>
    <dbReference type="NCBI Taxonomy" id="75058"/>
    <lineage>
        <taxon>Eukaryota</taxon>
        <taxon>Discoba</taxon>
        <taxon>Euglenozoa</taxon>
        <taxon>Kinetoplastea</taxon>
        <taxon>Metakinetoplastina</taxon>
        <taxon>Eubodonida</taxon>
        <taxon>Bodonidae</taxon>
        <taxon>Bodo</taxon>
    </lineage>
</organism>
<reference evidence="6" key="1">
    <citation type="submission" date="2015-09" db="EMBL/GenBank/DDBJ databases">
        <authorList>
            <consortium name="Pathogen Informatics"/>
        </authorList>
    </citation>
    <scope>NUCLEOTIDE SEQUENCE [LARGE SCALE GENOMIC DNA]</scope>
    <source>
        <strain evidence="6">Lake Konstanz</strain>
    </source>
</reference>
<dbReference type="Gene3D" id="1.10.238.10">
    <property type="entry name" value="EF-hand"/>
    <property type="match status" value="1"/>
</dbReference>
<proteinExistence type="predicted"/>
<dbReference type="InterPro" id="IPR051581">
    <property type="entry name" value="Ca-bind"/>
</dbReference>
<accession>A0A0S4KEH4</accession>
<evidence type="ECO:0000256" key="3">
    <source>
        <dbReference type="ARBA" id="ARBA00022837"/>
    </source>
</evidence>
<dbReference type="InterPro" id="IPR018247">
    <property type="entry name" value="EF_Hand_1_Ca_BS"/>
</dbReference>
<evidence type="ECO:0000256" key="1">
    <source>
        <dbReference type="ARBA" id="ARBA00022723"/>
    </source>
</evidence>
<evidence type="ECO:0000259" key="4">
    <source>
        <dbReference type="PROSITE" id="PS50222"/>
    </source>
</evidence>
<evidence type="ECO:0000256" key="2">
    <source>
        <dbReference type="ARBA" id="ARBA00022737"/>
    </source>
</evidence>
<evidence type="ECO:0000313" key="5">
    <source>
        <dbReference type="EMBL" id="CUI14075.1"/>
    </source>
</evidence>
<keyword evidence="2" id="KW-0677">Repeat</keyword>
<name>A0A0S4KEH4_BODSA</name>
<dbReference type="AlphaFoldDB" id="A0A0S4KEH4"/>
<keyword evidence="1" id="KW-0479">Metal-binding</keyword>
<dbReference type="VEuPathDB" id="TriTrypDB:BSAL_68615"/>
<dbReference type="GO" id="GO:0005509">
    <property type="term" value="F:calcium ion binding"/>
    <property type="evidence" value="ECO:0007669"/>
    <property type="project" value="InterPro"/>
</dbReference>
<dbReference type="EMBL" id="CYKH01000478">
    <property type="protein sequence ID" value="CUI14075.1"/>
    <property type="molecule type" value="Genomic_DNA"/>
</dbReference>
<dbReference type="OMA" id="FLAIWDE"/>
<keyword evidence="6" id="KW-1185">Reference proteome</keyword>
<dbReference type="SUPFAM" id="SSF47473">
    <property type="entry name" value="EF-hand"/>
    <property type="match status" value="1"/>
</dbReference>
<dbReference type="PANTHER" id="PTHR34524">
    <property type="entry name" value="CALCYPHOSIN"/>
    <property type="match status" value="1"/>
</dbReference>
<evidence type="ECO:0000313" key="6">
    <source>
        <dbReference type="Proteomes" id="UP000051952"/>
    </source>
</evidence>
<feature type="domain" description="EF-hand" evidence="4">
    <location>
        <begin position="244"/>
        <end position="279"/>
    </location>
</feature>
<sequence length="343" mass="37543">MSKLNSTMFDGVNRIDRTDVIKFRATLVSHDSRDVHREFSGSYFPRWHALYVDEVRVINGLPRLNVAYPFDTYNKEDGSPFLAGDFIVGNRIEMSSAPTNQRDDSARTFVITQSDVSRLYNTDFLTATLPLCRGTLYRAVLNNVSEEVANDLVAIRDAFIRQHGGVVELGIKAVGKQFRAPLDPAGHRLVLASTLEQAGIACGVALSKSQIQAIISAFSPSPTVAGAIRLEDVLEVMRGPMSEGRVFVVQNVFQHLDYDGDGILSIAEISAKFAAGAHPEVRSGALTADQLRKGFLATWDANNSSAGKVTYAEFVDYYSGISATIVDDAQFEAAVRSSWKIII</sequence>
<dbReference type="InterPro" id="IPR002048">
    <property type="entry name" value="EF_hand_dom"/>
</dbReference>
<dbReference type="PROSITE" id="PS00018">
    <property type="entry name" value="EF_HAND_1"/>
    <property type="match status" value="1"/>
</dbReference>
<keyword evidence="3" id="KW-0106">Calcium</keyword>
<dbReference type="OrthoDB" id="444540at2759"/>
<protein>
    <submittedName>
        <fullName evidence="5">Calcium-binding protein, putative</fullName>
    </submittedName>
</protein>